<proteinExistence type="inferred from homology"/>
<evidence type="ECO:0000256" key="9">
    <source>
        <dbReference type="ARBA" id="ARBA00023176"/>
    </source>
</evidence>
<feature type="compositionally biased region" description="Acidic residues" evidence="12">
    <location>
        <begin position="833"/>
        <end position="843"/>
    </location>
</feature>
<protein>
    <submittedName>
        <fullName evidence="17">Low-density lipoprotein receptor-related protein 3</fullName>
    </submittedName>
</protein>
<dbReference type="InterPro" id="IPR002172">
    <property type="entry name" value="LDrepeatLR_classA_rpt"/>
</dbReference>
<dbReference type="Gene3D" id="4.10.400.10">
    <property type="entry name" value="Low-density Lipoprotein Receptor"/>
    <property type="match status" value="5"/>
</dbReference>
<accession>A0A6P8H4P3</accession>
<dbReference type="FunFam" id="4.10.400.10:FF:000050">
    <property type="entry name" value="low-density lipoprotein receptor-related protein 10"/>
    <property type="match status" value="1"/>
</dbReference>
<dbReference type="SUPFAM" id="SSF49854">
    <property type="entry name" value="Spermadhesin, CUB domain"/>
    <property type="match status" value="2"/>
</dbReference>
<evidence type="ECO:0000313" key="16">
    <source>
        <dbReference type="Proteomes" id="UP000515152"/>
    </source>
</evidence>
<dbReference type="CDD" id="cd00112">
    <property type="entry name" value="LDLa"/>
    <property type="match status" value="5"/>
</dbReference>
<gene>
    <name evidence="17" type="primary">lrp3</name>
</gene>
<dbReference type="InterPro" id="IPR035914">
    <property type="entry name" value="Sperma_CUB_dom_sf"/>
</dbReference>
<comment type="similarity">
    <text evidence="2">Belongs to the LDLR family.</text>
</comment>
<dbReference type="InterPro" id="IPR000859">
    <property type="entry name" value="CUB_dom"/>
</dbReference>
<feature type="region of interest" description="Disordered" evidence="12">
    <location>
        <begin position="601"/>
        <end position="637"/>
    </location>
</feature>
<feature type="domain" description="CUB" evidence="15">
    <location>
        <begin position="24"/>
        <end position="137"/>
    </location>
</feature>
<feature type="disulfide bond" evidence="11">
    <location>
        <begin position="151"/>
        <end position="169"/>
    </location>
</feature>
<evidence type="ECO:0000256" key="10">
    <source>
        <dbReference type="ARBA" id="ARBA00037878"/>
    </source>
</evidence>
<feature type="region of interest" description="Disordered" evidence="12">
    <location>
        <begin position="769"/>
        <end position="843"/>
    </location>
</feature>
<feature type="disulfide bond" evidence="11">
    <location>
        <begin position="379"/>
        <end position="394"/>
    </location>
</feature>
<dbReference type="PROSITE" id="PS50068">
    <property type="entry name" value="LDLRA_2"/>
    <property type="match status" value="5"/>
</dbReference>
<dbReference type="PANTHER" id="PTHR24270:SF22">
    <property type="entry name" value="LOW-DENSITY LIPOPROTEIN RECEPTOR-RELATED PROTEIN 3"/>
    <property type="match status" value="1"/>
</dbReference>
<evidence type="ECO:0000256" key="7">
    <source>
        <dbReference type="ARBA" id="ARBA00023136"/>
    </source>
</evidence>
<evidence type="ECO:0000256" key="12">
    <source>
        <dbReference type="SAM" id="MobiDB-lite"/>
    </source>
</evidence>
<evidence type="ECO:0000256" key="1">
    <source>
        <dbReference type="ARBA" id="ARBA00004167"/>
    </source>
</evidence>
<dbReference type="GO" id="GO:0006897">
    <property type="term" value="P:endocytosis"/>
    <property type="evidence" value="ECO:0007669"/>
    <property type="project" value="UniProtKB-KW"/>
</dbReference>
<keyword evidence="9" id="KW-0168">Coated pit</keyword>
<feature type="disulfide bond" evidence="11">
    <location>
        <begin position="436"/>
        <end position="448"/>
    </location>
</feature>
<dbReference type="Gene3D" id="2.60.120.290">
    <property type="entry name" value="Spermadhesin, CUB domain"/>
    <property type="match status" value="2"/>
</dbReference>
<keyword evidence="4 13" id="KW-0812">Transmembrane</keyword>
<dbReference type="Pfam" id="PF00431">
    <property type="entry name" value="CUB"/>
    <property type="match status" value="1"/>
</dbReference>
<dbReference type="Pfam" id="PF00057">
    <property type="entry name" value="Ldl_recept_a"/>
    <property type="match status" value="3"/>
</dbReference>
<keyword evidence="16" id="KW-1185">Reference proteome</keyword>
<dbReference type="SMART" id="SM00042">
    <property type="entry name" value="CUB"/>
    <property type="match status" value="2"/>
</dbReference>
<evidence type="ECO:0000259" key="15">
    <source>
        <dbReference type="PROSITE" id="PS01180"/>
    </source>
</evidence>
<evidence type="ECO:0000256" key="4">
    <source>
        <dbReference type="ARBA" id="ARBA00022692"/>
    </source>
</evidence>
<keyword evidence="17" id="KW-0675">Receptor</keyword>
<dbReference type="GO" id="GO:0005905">
    <property type="term" value="C:clathrin-coated pit"/>
    <property type="evidence" value="ECO:0007669"/>
    <property type="project" value="UniProtKB-KW"/>
</dbReference>
<name>A0A6P8H4P3_CLUHA</name>
<keyword evidence="8 11" id="KW-1015">Disulfide bond</keyword>
<comment type="subcellular location">
    <subcellularLocation>
        <location evidence="10">Membrane</location>
        <location evidence="10">Coated pit</location>
    </subcellularLocation>
    <subcellularLocation>
        <location evidence="1">Membrane</location>
        <topology evidence="1">Single-pass membrane protein</topology>
    </subcellularLocation>
</comment>
<dbReference type="InterPro" id="IPR050685">
    <property type="entry name" value="LDLR"/>
</dbReference>
<evidence type="ECO:0000313" key="17">
    <source>
        <dbReference type="RefSeq" id="XP_031442672.1"/>
    </source>
</evidence>
<evidence type="ECO:0000256" key="11">
    <source>
        <dbReference type="PROSITE-ProRule" id="PRU00124"/>
    </source>
</evidence>
<dbReference type="RefSeq" id="XP_031442672.1">
    <property type="nucleotide sequence ID" value="XM_031586812.1"/>
</dbReference>
<feature type="disulfide bond" evidence="11">
    <location>
        <begin position="418"/>
        <end position="433"/>
    </location>
</feature>
<keyword evidence="7 13" id="KW-0472">Membrane</keyword>
<feature type="disulfide bond" evidence="11">
    <location>
        <begin position="212"/>
        <end position="227"/>
    </location>
</feature>
<feature type="signal peptide" evidence="14">
    <location>
        <begin position="1"/>
        <end position="23"/>
    </location>
</feature>
<feature type="disulfide bond" evidence="11">
    <location>
        <begin position="163"/>
        <end position="178"/>
    </location>
</feature>
<feature type="domain" description="CUB" evidence="15">
    <location>
        <begin position="237"/>
        <end position="356"/>
    </location>
</feature>
<dbReference type="OrthoDB" id="10020456at2759"/>
<dbReference type="PROSITE" id="PS01180">
    <property type="entry name" value="CUB"/>
    <property type="match status" value="2"/>
</dbReference>
<dbReference type="InterPro" id="IPR036055">
    <property type="entry name" value="LDL_receptor-like_sf"/>
</dbReference>
<reference evidence="17" key="1">
    <citation type="submission" date="2025-08" db="UniProtKB">
        <authorList>
            <consortium name="RefSeq"/>
        </authorList>
    </citation>
    <scope>IDENTIFICATION</scope>
</reference>
<dbReference type="InterPro" id="IPR023415">
    <property type="entry name" value="LDLR_class-A_CS"/>
</dbReference>
<comment type="caution">
    <text evidence="11">Lacks conserved residue(s) required for the propagation of feature annotation.</text>
</comment>
<keyword evidence="14" id="KW-0732">Signal</keyword>
<sequence length="843" mass="90610">MAAPGPLLMWLLSVGCAVVCVAGCSGKAELHTERRGVIFSPSWPLRYPHSLNCSWDIQAERGEVITISFRNFDVEESEGCVWDWLLLGPRWRGEYRVCGPLLPPPFISSRGRVSLLFHSHTNSSGQAQGFRLSYIRGHLGQSSCQADEFLCGNGKCVPRSWRCNAQDECGDQTDERSCVAPPTDAPFDLCPRGSLACRLGPTTRCLPPERRCDGTNDCPDGADELACAPALSGPAPCAQRLRSFYGAFASPDFLAPPAGAGAGALGVGAERRCSWQLDTQDPRPLLLRLELRLAPGDALRVFDGLAPRPERLLQELSHHYNARAPQLESSRGQMTLLYRAAPGSRGRGFSASYRAKGYCFPGDAPCGSDQGCFSEHQRCDGYWHCPSGRDEEGCPACAGGSYPCEGSGGACYAPQERCDNQKQCATGSDEKNCLECQPGSFHCGSNLCIYETWRCDGQEDCTDGSDEQGCLATVPRKVITAAIIGSLVCSLLLVIALGCAFKLYTLRTREYRAFETQMTRLEAEFVQREAPPSYGQLIAQGLIPPVEDFPVYNPNQVSMLQNLRTAMRRQLRRHSSRRSSSRRRLGRAWSRLFHRGSRLRGHIPLLTPPSEHLPSGLGYGNDPGNDPPAATTPSPCSTAALGLAALCHAPPEMQSSPESPESPESPGSPLSPLSPLSPDSPDSPLSPVSPVSSLPSDSSGSECSSPEAPAGQDCGPARGSPPGHSAVGEVPALQSRRIGPLVYRHRPARRRALALAAHLRGVALVSYPSRGPSALTSPDTPPPVPTNQDAPCQRQQVVGSRGPAVTTPTEEKLREASGFRRDSNDLSITSSSGDEEEGLLLIT</sequence>
<evidence type="ECO:0000256" key="3">
    <source>
        <dbReference type="ARBA" id="ARBA00022583"/>
    </source>
</evidence>
<dbReference type="SUPFAM" id="SSF57424">
    <property type="entry name" value="LDL receptor-like module"/>
    <property type="match status" value="5"/>
</dbReference>
<dbReference type="PRINTS" id="PR00261">
    <property type="entry name" value="LDLRECEPTOR"/>
</dbReference>
<dbReference type="SMART" id="SM00192">
    <property type="entry name" value="LDLa"/>
    <property type="match status" value="5"/>
</dbReference>
<dbReference type="Proteomes" id="UP000515152">
    <property type="component" value="Chromosome 20"/>
</dbReference>
<dbReference type="GeneID" id="105901330"/>
<organism evidence="16 17">
    <name type="scientific">Clupea harengus</name>
    <name type="common">Atlantic herring</name>
    <dbReference type="NCBI Taxonomy" id="7950"/>
    <lineage>
        <taxon>Eukaryota</taxon>
        <taxon>Metazoa</taxon>
        <taxon>Chordata</taxon>
        <taxon>Craniata</taxon>
        <taxon>Vertebrata</taxon>
        <taxon>Euteleostomi</taxon>
        <taxon>Actinopterygii</taxon>
        <taxon>Neopterygii</taxon>
        <taxon>Teleostei</taxon>
        <taxon>Clupei</taxon>
        <taxon>Clupeiformes</taxon>
        <taxon>Clupeoidei</taxon>
        <taxon>Clupeidae</taxon>
        <taxon>Clupea</taxon>
    </lineage>
</organism>
<evidence type="ECO:0000256" key="5">
    <source>
        <dbReference type="ARBA" id="ARBA00022737"/>
    </source>
</evidence>
<dbReference type="GO" id="GO:0005886">
    <property type="term" value="C:plasma membrane"/>
    <property type="evidence" value="ECO:0007669"/>
    <property type="project" value="TreeGrafter"/>
</dbReference>
<dbReference type="KEGG" id="char:105901330"/>
<feature type="transmembrane region" description="Helical" evidence="13">
    <location>
        <begin position="478"/>
        <end position="504"/>
    </location>
</feature>
<dbReference type="PANTHER" id="PTHR24270">
    <property type="entry name" value="LOW-DENSITY LIPOPROTEIN RECEPTOR-RELATED"/>
    <property type="match status" value="1"/>
</dbReference>
<dbReference type="CDD" id="cd00041">
    <property type="entry name" value="CUB"/>
    <property type="match status" value="1"/>
</dbReference>
<keyword evidence="6 13" id="KW-1133">Transmembrane helix</keyword>
<keyword evidence="17" id="KW-0449">Lipoprotein</keyword>
<keyword evidence="5" id="KW-0677">Repeat</keyword>
<evidence type="ECO:0000256" key="2">
    <source>
        <dbReference type="ARBA" id="ARBA00009939"/>
    </source>
</evidence>
<evidence type="ECO:0000256" key="13">
    <source>
        <dbReference type="SAM" id="Phobius"/>
    </source>
</evidence>
<evidence type="ECO:0000256" key="8">
    <source>
        <dbReference type="ARBA" id="ARBA00023157"/>
    </source>
</evidence>
<feature type="disulfide bond" evidence="11">
    <location>
        <begin position="144"/>
        <end position="156"/>
    </location>
</feature>
<evidence type="ECO:0000256" key="14">
    <source>
        <dbReference type="SAM" id="SignalP"/>
    </source>
</evidence>
<feature type="chain" id="PRO_5027744544" evidence="14">
    <location>
        <begin position="24"/>
        <end position="843"/>
    </location>
</feature>
<feature type="compositionally biased region" description="Basic and acidic residues" evidence="12">
    <location>
        <begin position="809"/>
        <end position="824"/>
    </location>
</feature>
<feature type="compositionally biased region" description="Low complexity" evidence="12">
    <location>
        <begin position="655"/>
        <end position="707"/>
    </location>
</feature>
<feature type="compositionally biased region" description="Low complexity" evidence="12">
    <location>
        <begin position="627"/>
        <end position="637"/>
    </location>
</feature>
<dbReference type="AlphaFoldDB" id="A0A6P8H4P3"/>
<dbReference type="PROSITE" id="PS01209">
    <property type="entry name" value="LDLRA_1"/>
    <property type="match status" value="3"/>
</dbReference>
<feature type="disulfide bond" evidence="11">
    <location>
        <begin position="455"/>
        <end position="470"/>
    </location>
</feature>
<feature type="region of interest" description="Disordered" evidence="12">
    <location>
        <begin position="650"/>
        <end position="739"/>
    </location>
</feature>
<keyword evidence="3" id="KW-0254">Endocytosis</keyword>
<dbReference type="CTD" id="4037"/>
<feature type="compositionally biased region" description="Polar residues" evidence="12">
    <location>
        <begin position="786"/>
        <end position="798"/>
    </location>
</feature>
<feature type="disulfide bond" evidence="11">
    <location>
        <begin position="443"/>
        <end position="461"/>
    </location>
</feature>
<evidence type="ECO:0000256" key="6">
    <source>
        <dbReference type="ARBA" id="ARBA00022989"/>
    </source>
</evidence>